<protein>
    <recommendedName>
        <fullName evidence="3">Elongin-C</fullName>
    </recommendedName>
</protein>
<dbReference type="SUPFAM" id="SSF54695">
    <property type="entry name" value="POZ domain"/>
    <property type="match status" value="1"/>
</dbReference>
<dbReference type="InterPro" id="IPR001232">
    <property type="entry name" value="SKP1-like"/>
</dbReference>
<dbReference type="FunFam" id="3.30.710.10:FF:000035">
    <property type="entry name" value="Elongin C transcription elongation factor"/>
    <property type="match status" value="1"/>
</dbReference>
<dbReference type="GO" id="GO:0005634">
    <property type="term" value="C:nucleus"/>
    <property type="evidence" value="ECO:0007669"/>
    <property type="project" value="UniProtKB-SubCell"/>
</dbReference>
<evidence type="ECO:0000256" key="4">
    <source>
        <dbReference type="ARBA" id="ARBA00023242"/>
    </source>
</evidence>
<name>A0A0X8HW41_9SACH</name>
<reference evidence="6 7" key="1">
    <citation type="submission" date="2016-01" db="EMBL/GenBank/DDBJ databases">
        <title>Genome sequence of the yeast Holleya sinecauda.</title>
        <authorList>
            <person name="Dietrich F.S."/>
        </authorList>
    </citation>
    <scope>NUCLEOTIDE SEQUENCE [LARGE SCALE GENOMIC DNA]</scope>
    <source>
        <strain evidence="6 7">ATCC 58844</strain>
    </source>
</reference>
<organism evidence="6 7">
    <name type="scientific">Eremothecium sinecaudum</name>
    <dbReference type="NCBI Taxonomy" id="45286"/>
    <lineage>
        <taxon>Eukaryota</taxon>
        <taxon>Fungi</taxon>
        <taxon>Dikarya</taxon>
        <taxon>Ascomycota</taxon>
        <taxon>Saccharomycotina</taxon>
        <taxon>Saccharomycetes</taxon>
        <taxon>Saccharomycetales</taxon>
        <taxon>Saccharomycetaceae</taxon>
        <taxon>Eremothecium</taxon>
    </lineage>
</organism>
<dbReference type="PANTHER" id="PTHR20648">
    <property type="entry name" value="ELONGIN-C"/>
    <property type="match status" value="1"/>
</dbReference>
<dbReference type="Pfam" id="PF03931">
    <property type="entry name" value="Skp1_POZ"/>
    <property type="match status" value="1"/>
</dbReference>
<feature type="domain" description="SKP1 component POZ" evidence="5">
    <location>
        <begin position="7"/>
        <end position="65"/>
    </location>
</feature>
<dbReference type="GO" id="GO:0006511">
    <property type="term" value="P:ubiquitin-dependent protein catabolic process"/>
    <property type="evidence" value="ECO:0007669"/>
    <property type="project" value="InterPro"/>
</dbReference>
<keyword evidence="7" id="KW-1185">Reference proteome</keyword>
<dbReference type="InterPro" id="IPR016073">
    <property type="entry name" value="Skp1_comp_POZ"/>
</dbReference>
<evidence type="ECO:0000256" key="1">
    <source>
        <dbReference type="ARBA" id="ARBA00004123"/>
    </source>
</evidence>
<dbReference type="InterPro" id="IPR039948">
    <property type="entry name" value="ELC1"/>
</dbReference>
<dbReference type="Gene3D" id="3.30.710.10">
    <property type="entry name" value="Potassium Channel Kv1.1, Chain A"/>
    <property type="match status" value="1"/>
</dbReference>
<dbReference type="OrthoDB" id="249087at2759"/>
<dbReference type="GeneID" id="28725938"/>
<dbReference type="EMBL" id="CP014248">
    <property type="protein sequence ID" value="AMD22579.1"/>
    <property type="molecule type" value="Genomic_DNA"/>
</dbReference>
<dbReference type="STRING" id="45286.A0A0X8HW41"/>
<evidence type="ECO:0000256" key="2">
    <source>
        <dbReference type="ARBA" id="ARBA00009993"/>
    </source>
</evidence>
<evidence type="ECO:0000313" key="7">
    <source>
        <dbReference type="Proteomes" id="UP000243052"/>
    </source>
</evidence>
<proteinExistence type="inferred from homology"/>
<evidence type="ECO:0000256" key="3">
    <source>
        <dbReference type="ARBA" id="ARBA00021347"/>
    </source>
</evidence>
<comment type="similarity">
    <text evidence="2">Belongs to the SKP1 family.</text>
</comment>
<dbReference type="AlphaFoldDB" id="A0A0X8HW41"/>
<evidence type="ECO:0000313" key="6">
    <source>
        <dbReference type="EMBL" id="AMD22579.1"/>
    </source>
</evidence>
<dbReference type="SMART" id="SM00512">
    <property type="entry name" value="Skp1"/>
    <property type="match status" value="1"/>
</dbReference>
<comment type="subcellular location">
    <subcellularLocation>
        <location evidence="1">Nucleus</location>
    </subcellularLocation>
</comment>
<sequence>MEGVDEVTLVSGNGEEFKIPEQVALQSPTLSKMLSSSFLEQKERRIVLSETDGKILSKVIEYLNYVYDNKDKDADEDIPEFNVPPEISLELLLVADYLQI</sequence>
<accession>A0A0X8HW41</accession>
<dbReference type="RefSeq" id="XP_017989575.1">
    <property type="nucleotide sequence ID" value="XM_018134153.1"/>
</dbReference>
<dbReference type="InterPro" id="IPR011333">
    <property type="entry name" value="SKP1/BTB/POZ_sf"/>
</dbReference>
<keyword evidence="4" id="KW-0539">Nucleus</keyword>
<dbReference type="Proteomes" id="UP000243052">
    <property type="component" value="Chromosome viii"/>
</dbReference>
<evidence type="ECO:0000259" key="5">
    <source>
        <dbReference type="Pfam" id="PF03931"/>
    </source>
</evidence>
<gene>
    <name evidence="6" type="ORF">AW171_hschr84628</name>
</gene>